<reference evidence="2" key="1">
    <citation type="submission" date="2016-09" db="EMBL/GenBank/DDBJ databases">
        <authorList>
            <person name="Lysoe E."/>
        </authorList>
    </citation>
    <scope>NUCLEOTIDE SEQUENCE [LARGE SCALE GENOMIC DNA]</scope>
    <source>
        <strain evidence="2">LJ96T</strain>
    </source>
</reference>
<accession>A0A0G9H8G4</accession>
<evidence type="ECO:0000313" key="1">
    <source>
        <dbReference type="EMBL" id="APG05967.1"/>
    </source>
</evidence>
<sequence length="86" mass="9759">MFDLTDVKFVKRVVVGSDNPNQMNSEAKIEEARALLNRCLTDSPRGSIIATEKSFTILQIGEHQVVLQWICYHVGFPRKPSWLVGE</sequence>
<dbReference type="KEGG" id="lrz:BJI69_20040"/>
<gene>
    <name evidence="1" type="ORF">BJI69_20040</name>
</gene>
<keyword evidence="2" id="KW-1185">Reference proteome</keyword>
<proteinExistence type="predicted"/>
<name>A0A0G9H8G4_9GAMM</name>
<evidence type="ECO:0000313" key="2">
    <source>
        <dbReference type="Proteomes" id="UP000182987"/>
    </source>
</evidence>
<organism evidence="1 2">
    <name type="scientific">Luteibacter rhizovicinus DSM 16549</name>
    <dbReference type="NCBI Taxonomy" id="1440763"/>
    <lineage>
        <taxon>Bacteria</taxon>
        <taxon>Pseudomonadati</taxon>
        <taxon>Pseudomonadota</taxon>
        <taxon>Gammaproteobacteria</taxon>
        <taxon>Lysobacterales</taxon>
        <taxon>Rhodanobacteraceae</taxon>
        <taxon>Luteibacter</taxon>
    </lineage>
</organism>
<dbReference type="STRING" id="1440763.BJI69_20040"/>
<protein>
    <submittedName>
        <fullName evidence="1">Uncharacterized protein</fullName>
    </submittedName>
</protein>
<dbReference type="RefSeq" id="WP_046969269.1">
    <property type="nucleotide sequence ID" value="NZ_CP017480.1"/>
</dbReference>
<dbReference type="OrthoDB" id="5518837at2"/>
<dbReference type="EMBL" id="CP017480">
    <property type="protein sequence ID" value="APG05967.1"/>
    <property type="molecule type" value="Genomic_DNA"/>
</dbReference>
<dbReference type="AlphaFoldDB" id="A0A0G9H8G4"/>
<dbReference type="PATRIC" id="fig|1440763.5.peg.3902"/>
<dbReference type="Proteomes" id="UP000182987">
    <property type="component" value="Chromosome"/>
</dbReference>